<dbReference type="InterPro" id="IPR025528">
    <property type="entry name" value="BrnA_antitoxin"/>
</dbReference>
<protein>
    <submittedName>
        <fullName evidence="1">BrnA antitoxin family protein</fullName>
    </submittedName>
</protein>
<gene>
    <name evidence="1" type="ORF">GCM10022278_09520</name>
</gene>
<proteinExistence type="predicted"/>
<accession>A0ABP7NSC3</accession>
<evidence type="ECO:0000313" key="2">
    <source>
        <dbReference type="Proteomes" id="UP001501337"/>
    </source>
</evidence>
<dbReference type="EMBL" id="BAABBO010000002">
    <property type="protein sequence ID" value="GAA3952660.1"/>
    <property type="molecule type" value="Genomic_DNA"/>
</dbReference>
<name>A0ABP7NSC3_9GAMM</name>
<sequence length="88" mass="10070">MKPRKPLIDEDGEVREITAEDMKHFRPAHEVLPDGMKTVLGVRGAQKSPTKERITIRLSPEVLAHFRSTGKGWQGRIDSVLEEWVRSH</sequence>
<keyword evidence="2" id="KW-1185">Reference proteome</keyword>
<dbReference type="RefSeq" id="WP_344803858.1">
    <property type="nucleotide sequence ID" value="NZ_BAABBO010000002.1"/>
</dbReference>
<evidence type="ECO:0000313" key="1">
    <source>
        <dbReference type="EMBL" id="GAA3952660.1"/>
    </source>
</evidence>
<reference evidence="2" key="1">
    <citation type="journal article" date="2019" name="Int. J. Syst. Evol. Microbiol.">
        <title>The Global Catalogue of Microorganisms (GCM) 10K type strain sequencing project: providing services to taxonomists for standard genome sequencing and annotation.</title>
        <authorList>
            <consortium name="The Broad Institute Genomics Platform"/>
            <consortium name="The Broad Institute Genome Sequencing Center for Infectious Disease"/>
            <person name="Wu L."/>
            <person name="Ma J."/>
        </authorList>
    </citation>
    <scope>NUCLEOTIDE SEQUENCE [LARGE SCALE GENOMIC DNA]</scope>
    <source>
        <strain evidence="2">JCM 17555</strain>
    </source>
</reference>
<dbReference type="Proteomes" id="UP001501337">
    <property type="component" value="Unassembled WGS sequence"/>
</dbReference>
<organism evidence="1 2">
    <name type="scientific">Allohahella marinimesophila</name>
    <dbReference type="NCBI Taxonomy" id="1054972"/>
    <lineage>
        <taxon>Bacteria</taxon>
        <taxon>Pseudomonadati</taxon>
        <taxon>Pseudomonadota</taxon>
        <taxon>Gammaproteobacteria</taxon>
        <taxon>Oceanospirillales</taxon>
        <taxon>Hahellaceae</taxon>
        <taxon>Allohahella</taxon>
    </lineage>
</organism>
<comment type="caution">
    <text evidence="1">The sequence shown here is derived from an EMBL/GenBank/DDBJ whole genome shotgun (WGS) entry which is preliminary data.</text>
</comment>
<dbReference type="Pfam" id="PF14384">
    <property type="entry name" value="BrnA_antitoxin"/>
    <property type="match status" value="1"/>
</dbReference>